<dbReference type="Gene3D" id="1.10.10.10">
    <property type="entry name" value="Winged helix-like DNA-binding domain superfamily/Winged helix DNA-binding domain"/>
    <property type="match status" value="1"/>
</dbReference>
<dbReference type="InterPro" id="IPR000281">
    <property type="entry name" value="HTH_RpiR"/>
</dbReference>
<dbReference type="SUPFAM" id="SSF53697">
    <property type="entry name" value="SIS domain"/>
    <property type="match status" value="1"/>
</dbReference>
<sequence length="291" mass="33479">MLSNQLISNKKWTRSEQLLIKFIQSYPKLTLSLSLEELSQKCYTSEASIIRFCKKLGFKGFSEFKIQLASELTSFAQNSEQISVDIPLSPKDSRENIAKKFFNLSHQALEETYRNFDFNQLDKAAKLLANADIVRIYARGESLIIAEDFHYKLLRIGKLSQLESLAGFQEASATNSDQAIREVALVISHYCNSLQTNYNMDELASKKTPFILLTANPNAWPYDRLAIATLRISNTESRYKMGSFSSRTSMLFTLDCLYGLIFSLNYEKNLNNLTRFSKHKAERTYFYNHIK</sequence>
<protein>
    <recommendedName>
        <fullName evidence="8">Transcriptional regulator</fullName>
    </recommendedName>
</protein>
<keyword evidence="7" id="KW-1185">Reference proteome</keyword>
<evidence type="ECO:0000259" key="5">
    <source>
        <dbReference type="PROSITE" id="PS51464"/>
    </source>
</evidence>
<dbReference type="RefSeq" id="WP_034617895.1">
    <property type="nucleotide sequence ID" value="NZ_JSUM01000019.1"/>
</dbReference>
<proteinExistence type="predicted"/>
<evidence type="ECO:0000256" key="1">
    <source>
        <dbReference type="ARBA" id="ARBA00023015"/>
    </source>
</evidence>
<evidence type="ECO:0000256" key="2">
    <source>
        <dbReference type="ARBA" id="ARBA00023125"/>
    </source>
</evidence>
<evidence type="ECO:0000256" key="3">
    <source>
        <dbReference type="ARBA" id="ARBA00023163"/>
    </source>
</evidence>
<dbReference type="Pfam" id="PF01418">
    <property type="entry name" value="HTH_6"/>
    <property type="match status" value="1"/>
</dbReference>
<dbReference type="AlphaFoldDB" id="A0A0A3B7B4"/>
<organism evidence="6 7">
    <name type="scientific">Chelonobacter oris</name>
    <dbReference type="NCBI Taxonomy" id="505317"/>
    <lineage>
        <taxon>Bacteria</taxon>
        <taxon>Pseudomonadati</taxon>
        <taxon>Pseudomonadota</taxon>
        <taxon>Gammaproteobacteria</taxon>
        <taxon>Pasteurellales</taxon>
        <taxon>Pasteurellaceae</taxon>
        <taxon>Chelonobacter</taxon>
    </lineage>
</organism>
<dbReference type="InterPro" id="IPR047640">
    <property type="entry name" value="RpiR-like"/>
</dbReference>
<dbReference type="OrthoDB" id="370421at2"/>
<gene>
    <name evidence="6" type="ORF">OA57_11225</name>
</gene>
<dbReference type="PANTHER" id="PTHR30514">
    <property type="entry name" value="GLUCOKINASE"/>
    <property type="match status" value="1"/>
</dbReference>
<dbReference type="GO" id="GO:0003677">
    <property type="term" value="F:DNA binding"/>
    <property type="evidence" value="ECO:0007669"/>
    <property type="project" value="UniProtKB-KW"/>
</dbReference>
<reference evidence="6 7" key="1">
    <citation type="submission" date="2014-11" db="EMBL/GenBank/DDBJ databases">
        <title>Draft genome sequence of Chelonobacter oris 1662T, associated with respiratory disease in Hermann's Tortoises.</title>
        <authorList>
            <person name="Kudirkiene E."/>
            <person name="Hansen M.J."/>
            <person name="Bojesen A.M."/>
        </authorList>
    </citation>
    <scope>NUCLEOTIDE SEQUENCE [LARGE SCALE GENOMIC DNA]</scope>
    <source>
        <strain evidence="6 7">1662</strain>
    </source>
</reference>
<feature type="domain" description="SIS" evidence="5">
    <location>
        <begin position="124"/>
        <end position="267"/>
    </location>
</feature>
<keyword evidence="1" id="KW-0805">Transcription regulation</keyword>
<feature type="domain" description="HTH rpiR-type" evidence="4">
    <location>
        <begin position="1"/>
        <end position="75"/>
    </location>
</feature>
<evidence type="ECO:0000259" key="4">
    <source>
        <dbReference type="PROSITE" id="PS51071"/>
    </source>
</evidence>
<dbReference type="GO" id="GO:1901135">
    <property type="term" value="P:carbohydrate derivative metabolic process"/>
    <property type="evidence" value="ECO:0007669"/>
    <property type="project" value="InterPro"/>
</dbReference>
<dbReference type="PROSITE" id="PS51464">
    <property type="entry name" value="SIS"/>
    <property type="match status" value="1"/>
</dbReference>
<dbReference type="CDD" id="cd05013">
    <property type="entry name" value="SIS_RpiR"/>
    <property type="match status" value="1"/>
</dbReference>
<evidence type="ECO:0000313" key="6">
    <source>
        <dbReference type="EMBL" id="KGQ69494.1"/>
    </source>
</evidence>
<dbReference type="InterPro" id="IPR009057">
    <property type="entry name" value="Homeodomain-like_sf"/>
</dbReference>
<dbReference type="InterPro" id="IPR036388">
    <property type="entry name" value="WH-like_DNA-bd_sf"/>
</dbReference>
<dbReference type="Proteomes" id="UP000030380">
    <property type="component" value="Unassembled WGS sequence"/>
</dbReference>
<comment type="caution">
    <text evidence="6">The sequence shown here is derived from an EMBL/GenBank/DDBJ whole genome shotgun (WGS) entry which is preliminary data.</text>
</comment>
<dbReference type="GO" id="GO:0003700">
    <property type="term" value="F:DNA-binding transcription factor activity"/>
    <property type="evidence" value="ECO:0007669"/>
    <property type="project" value="InterPro"/>
</dbReference>
<dbReference type="EMBL" id="JSUM01000019">
    <property type="protein sequence ID" value="KGQ69494.1"/>
    <property type="molecule type" value="Genomic_DNA"/>
</dbReference>
<dbReference type="STRING" id="505317.OA57_11225"/>
<evidence type="ECO:0008006" key="8">
    <source>
        <dbReference type="Google" id="ProtNLM"/>
    </source>
</evidence>
<dbReference type="PANTHER" id="PTHR30514:SF10">
    <property type="entry name" value="MURR_RPIR FAMILY TRANSCRIPTIONAL REGULATOR"/>
    <property type="match status" value="1"/>
</dbReference>
<keyword evidence="2" id="KW-0238">DNA-binding</keyword>
<dbReference type="SUPFAM" id="SSF46689">
    <property type="entry name" value="Homeodomain-like"/>
    <property type="match status" value="1"/>
</dbReference>
<name>A0A0A3B7B4_9PAST</name>
<evidence type="ECO:0000313" key="7">
    <source>
        <dbReference type="Proteomes" id="UP000030380"/>
    </source>
</evidence>
<dbReference type="Pfam" id="PF01380">
    <property type="entry name" value="SIS"/>
    <property type="match status" value="1"/>
</dbReference>
<dbReference type="Gene3D" id="3.40.50.10490">
    <property type="entry name" value="Glucose-6-phosphate isomerase like protein, domain 1"/>
    <property type="match status" value="1"/>
</dbReference>
<dbReference type="InterPro" id="IPR001347">
    <property type="entry name" value="SIS_dom"/>
</dbReference>
<keyword evidence="3" id="KW-0804">Transcription</keyword>
<dbReference type="PROSITE" id="PS51071">
    <property type="entry name" value="HTH_RPIR"/>
    <property type="match status" value="1"/>
</dbReference>
<dbReference type="GO" id="GO:0097367">
    <property type="term" value="F:carbohydrate derivative binding"/>
    <property type="evidence" value="ECO:0007669"/>
    <property type="project" value="InterPro"/>
</dbReference>
<accession>A0A0A3B7B4</accession>
<dbReference type="InterPro" id="IPR046348">
    <property type="entry name" value="SIS_dom_sf"/>
</dbReference>
<dbReference type="InterPro" id="IPR035472">
    <property type="entry name" value="RpiR-like_SIS"/>
</dbReference>